<accession>A0ABP8CI72</accession>
<evidence type="ECO:0000313" key="4">
    <source>
        <dbReference type="Proteomes" id="UP001501710"/>
    </source>
</evidence>
<dbReference type="SUPFAM" id="SSF54197">
    <property type="entry name" value="HIT-like"/>
    <property type="match status" value="1"/>
</dbReference>
<proteinExistence type="predicted"/>
<evidence type="ECO:0000256" key="1">
    <source>
        <dbReference type="PROSITE-ProRule" id="PRU00464"/>
    </source>
</evidence>
<dbReference type="Pfam" id="PF01230">
    <property type="entry name" value="HIT"/>
    <property type="match status" value="1"/>
</dbReference>
<protein>
    <recommendedName>
        <fullName evidence="2">HIT domain-containing protein</fullName>
    </recommendedName>
</protein>
<dbReference type="EMBL" id="BAABAS010000020">
    <property type="protein sequence ID" value="GAA4239340.1"/>
    <property type="molecule type" value="Genomic_DNA"/>
</dbReference>
<dbReference type="InterPro" id="IPR011146">
    <property type="entry name" value="HIT-like"/>
</dbReference>
<feature type="domain" description="HIT" evidence="2">
    <location>
        <begin position="23"/>
        <end position="131"/>
    </location>
</feature>
<sequence length="223" mass="23985">MAERASCTGSDLCQELAGAADTTFRRIYGGSPPGRIIGGGGTVSLLADMSPLTRGHLLLVPNTHYVSFGALMSEHAKAVTAALDEIVPHYRTSFGEPVFLEHGSTSRMDGSACIIHAHIHLLPLRFDEVNALMSQDGLTGTPLSGIVDLEQFGGVDMPYFYCGDAADHRVYSAVQARPRQYLRSVAGRLLGIADPEWDYAVVVRKNLLMATVEAAASWRLSLP</sequence>
<dbReference type="PROSITE" id="PS51084">
    <property type="entry name" value="HIT_2"/>
    <property type="match status" value="1"/>
</dbReference>
<name>A0ABP8CI72_9ACTN</name>
<gene>
    <name evidence="3" type="ORF">GCM10022254_59050</name>
</gene>
<dbReference type="RefSeq" id="WP_344903189.1">
    <property type="nucleotide sequence ID" value="NZ_BAABAS010000020.1"/>
</dbReference>
<dbReference type="Gene3D" id="3.30.428.10">
    <property type="entry name" value="HIT-like"/>
    <property type="match status" value="1"/>
</dbReference>
<evidence type="ECO:0000313" key="3">
    <source>
        <dbReference type="EMBL" id="GAA4239340.1"/>
    </source>
</evidence>
<keyword evidence="4" id="KW-1185">Reference proteome</keyword>
<dbReference type="InterPro" id="IPR036265">
    <property type="entry name" value="HIT-like_sf"/>
</dbReference>
<reference evidence="4" key="1">
    <citation type="journal article" date="2019" name="Int. J. Syst. Evol. Microbiol.">
        <title>The Global Catalogue of Microorganisms (GCM) 10K type strain sequencing project: providing services to taxonomists for standard genome sequencing and annotation.</title>
        <authorList>
            <consortium name="The Broad Institute Genomics Platform"/>
            <consortium name="The Broad Institute Genome Sequencing Center for Infectious Disease"/>
            <person name="Wu L."/>
            <person name="Ma J."/>
        </authorList>
    </citation>
    <scope>NUCLEOTIDE SEQUENCE [LARGE SCALE GENOMIC DNA]</scope>
    <source>
        <strain evidence="4">JCM 17440</strain>
    </source>
</reference>
<evidence type="ECO:0000259" key="2">
    <source>
        <dbReference type="PROSITE" id="PS51084"/>
    </source>
</evidence>
<organism evidence="3 4">
    <name type="scientific">Actinomadura meridiana</name>
    <dbReference type="NCBI Taxonomy" id="559626"/>
    <lineage>
        <taxon>Bacteria</taxon>
        <taxon>Bacillati</taxon>
        <taxon>Actinomycetota</taxon>
        <taxon>Actinomycetes</taxon>
        <taxon>Streptosporangiales</taxon>
        <taxon>Thermomonosporaceae</taxon>
        <taxon>Actinomadura</taxon>
    </lineage>
</organism>
<feature type="short sequence motif" description="Histidine triad motif" evidence="1">
    <location>
        <begin position="116"/>
        <end position="120"/>
    </location>
</feature>
<dbReference type="Proteomes" id="UP001501710">
    <property type="component" value="Unassembled WGS sequence"/>
</dbReference>
<comment type="caution">
    <text evidence="3">The sequence shown here is derived from an EMBL/GenBank/DDBJ whole genome shotgun (WGS) entry which is preliminary data.</text>
</comment>